<dbReference type="InterPro" id="IPR050696">
    <property type="entry name" value="FtsA/MreB"/>
</dbReference>
<dbReference type="PIRSF" id="PIRSF003101">
    <property type="entry name" value="FtsA"/>
    <property type="match status" value="1"/>
</dbReference>
<dbReference type="EMBL" id="WEHX01000015">
    <property type="protein sequence ID" value="KAB7661787.1"/>
    <property type="molecule type" value="Genomic_DNA"/>
</dbReference>
<dbReference type="NCBIfam" id="TIGR01174">
    <property type="entry name" value="ftsA"/>
    <property type="match status" value="1"/>
</dbReference>
<dbReference type="Pfam" id="PF14450">
    <property type="entry name" value="FtsA"/>
    <property type="match status" value="1"/>
</dbReference>
<dbReference type="AlphaFoldDB" id="A0A6I1EMP7"/>
<evidence type="ECO:0000256" key="6">
    <source>
        <dbReference type="PIRNR" id="PIRNR003101"/>
    </source>
</evidence>
<comment type="subunit">
    <text evidence="5">Self-interacts. Interacts with FtsZ.</text>
</comment>
<reference evidence="8 9" key="1">
    <citation type="submission" date="2019-10" db="EMBL/GenBank/DDBJ databases">
        <title>Genome diversity of Sutterella seckii.</title>
        <authorList>
            <person name="Chaplin A.V."/>
            <person name="Sokolova S.R."/>
            <person name="Mosin K.A."/>
            <person name="Ivanova E.L."/>
            <person name="Kochetkova T.O."/>
            <person name="Goltsov A.Y."/>
            <person name="Trofimov D.Y."/>
            <person name="Efimov B.A."/>
        </authorList>
    </citation>
    <scope>NUCLEOTIDE SEQUENCE [LARGE SCALE GENOMIC DNA]</scope>
    <source>
        <strain evidence="8 9">ASD393</strain>
    </source>
</reference>
<dbReference type="PANTHER" id="PTHR32432">
    <property type="entry name" value="CELL DIVISION PROTEIN FTSA-RELATED"/>
    <property type="match status" value="1"/>
</dbReference>
<dbReference type="GO" id="GO:0043093">
    <property type="term" value="P:FtsZ-dependent cytokinesis"/>
    <property type="evidence" value="ECO:0007669"/>
    <property type="project" value="UniProtKB-UniRule"/>
</dbReference>
<evidence type="ECO:0000259" key="7">
    <source>
        <dbReference type="SMART" id="SM00842"/>
    </source>
</evidence>
<name>A0A6I1EMP7_9BURK</name>
<dbReference type="SMART" id="SM00842">
    <property type="entry name" value="FtsA"/>
    <property type="match status" value="1"/>
</dbReference>
<dbReference type="Proteomes" id="UP000430564">
    <property type="component" value="Unassembled WGS sequence"/>
</dbReference>
<proteinExistence type="inferred from homology"/>
<evidence type="ECO:0000313" key="8">
    <source>
        <dbReference type="EMBL" id="KAB7661787.1"/>
    </source>
</evidence>
<dbReference type="OrthoDB" id="9810567at2"/>
<evidence type="ECO:0000256" key="3">
    <source>
        <dbReference type="ARBA" id="ARBA00023136"/>
    </source>
</evidence>
<comment type="similarity">
    <text evidence="5 6">Belongs to the FtsA/MreB family.</text>
</comment>
<dbReference type="InterPro" id="IPR043129">
    <property type="entry name" value="ATPase_NBD"/>
</dbReference>
<keyword evidence="1 5" id="KW-1003">Cell membrane</keyword>
<gene>
    <name evidence="5 8" type="primary">ftsA</name>
    <name evidence="8" type="ORF">GBM95_04175</name>
</gene>
<dbReference type="Pfam" id="PF02491">
    <property type="entry name" value="SHS2_FTSA"/>
    <property type="match status" value="1"/>
</dbReference>
<evidence type="ECO:0000256" key="2">
    <source>
        <dbReference type="ARBA" id="ARBA00022618"/>
    </source>
</evidence>
<accession>A0A6I1EMP7</accession>
<protein>
    <recommendedName>
        <fullName evidence="5 6">Cell division protein FtsA</fullName>
    </recommendedName>
</protein>
<sequence length="412" mass="44485">MKQQKENKEFFAALDVGSDKVLCLVARPGDEPEMLRVIGIGNTPSSGIRNGCVVDVTAAVGSIRQAVREAGFTAGVEITGVWAAIGGHTLKSANCTGQTVLRGREVTREDVEQAELNARQSALRDMKGESLLKLIPQGYRCGDLVTDKPVGLVGQKLEADVHALYGSRTNANNLKHAIQRVGLELINYEPHPWAAAQAVLSETEKTCGTALIDIGAETTSLIVFREGRILFTDVRPWGAEHFTRDLAIVLGISLEDAEALKLRSGECRLSQVLPGEIVQIEVHGRTTRPYARDLLVKTLSSRVRQFFGIYRKMLADAGVLDQVELVVLTGGGAMLRGIGEEAEAILDKHVRIGIPDRVEGESPLLQRSDAAVAAGLAVCALKESLSGPERAFGMRRSMSFLGGLKTFFLGDY</sequence>
<keyword evidence="2 5" id="KW-0132">Cell division</keyword>
<dbReference type="InterPro" id="IPR003494">
    <property type="entry name" value="SHS2_FtsA"/>
</dbReference>
<comment type="caution">
    <text evidence="8">The sequence shown here is derived from an EMBL/GenBank/DDBJ whole genome shotgun (WGS) entry which is preliminary data.</text>
</comment>
<organism evidence="8 9">
    <name type="scientific">Sutterella seckii</name>
    <dbReference type="NCBI Taxonomy" id="1944635"/>
    <lineage>
        <taxon>Bacteria</taxon>
        <taxon>Pseudomonadati</taxon>
        <taxon>Pseudomonadota</taxon>
        <taxon>Betaproteobacteria</taxon>
        <taxon>Burkholderiales</taxon>
        <taxon>Sutterellaceae</taxon>
        <taxon>Sutterella</taxon>
    </lineage>
</organism>
<comment type="subcellular location">
    <subcellularLocation>
        <location evidence="5">Cell membrane</location>
        <topology evidence="5">Peripheral membrane protein</topology>
        <orientation evidence="5">Cytoplasmic side</orientation>
    </subcellularLocation>
    <text evidence="5">Localizes to the Z ring in an FtsZ-dependent manner. Targeted to the membrane through a conserved C-terminal amphipathic helix.</text>
</comment>
<dbReference type="Gene3D" id="3.30.420.40">
    <property type="match status" value="1"/>
</dbReference>
<evidence type="ECO:0000256" key="5">
    <source>
        <dbReference type="HAMAP-Rule" id="MF_02033"/>
    </source>
</evidence>
<dbReference type="GO" id="GO:0032153">
    <property type="term" value="C:cell division site"/>
    <property type="evidence" value="ECO:0007669"/>
    <property type="project" value="UniProtKB-UniRule"/>
</dbReference>
<evidence type="ECO:0000256" key="4">
    <source>
        <dbReference type="ARBA" id="ARBA00023306"/>
    </source>
</evidence>
<dbReference type="PANTHER" id="PTHR32432:SF4">
    <property type="entry name" value="CELL DIVISION PROTEIN FTSA"/>
    <property type="match status" value="1"/>
</dbReference>
<dbReference type="HAMAP" id="MF_02033">
    <property type="entry name" value="FtsA"/>
    <property type="match status" value="1"/>
</dbReference>
<dbReference type="SUPFAM" id="SSF53067">
    <property type="entry name" value="Actin-like ATPase domain"/>
    <property type="match status" value="2"/>
</dbReference>
<keyword evidence="3 5" id="KW-0472">Membrane</keyword>
<evidence type="ECO:0000256" key="1">
    <source>
        <dbReference type="ARBA" id="ARBA00022475"/>
    </source>
</evidence>
<feature type="domain" description="SHS2" evidence="7">
    <location>
        <begin position="11"/>
        <end position="199"/>
    </location>
</feature>
<dbReference type="RefSeq" id="WP_152157932.1">
    <property type="nucleotide sequence ID" value="NZ_WEHX01000015.1"/>
</dbReference>
<evidence type="ECO:0000313" key="9">
    <source>
        <dbReference type="Proteomes" id="UP000430564"/>
    </source>
</evidence>
<keyword evidence="4 5" id="KW-0131">Cell cycle</keyword>
<dbReference type="CDD" id="cd24048">
    <property type="entry name" value="ASKHA_NBD_FtsA"/>
    <property type="match status" value="1"/>
</dbReference>
<dbReference type="GO" id="GO:0009898">
    <property type="term" value="C:cytoplasmic side of plasma membrane"/>
    <property type="evidence" value="ECO:0007669"/>
    <property type="project" value="UniProtKB-UniRule"/>
</dbReference>
<dbReference type="InterPro" id="IPR020823">
    <property type="entry name" value="Cell_div_FtsA"/>
</dbReference>
<comment type="function">
    <text evidence="5 6">Cell division protein that is involved in the assembly of the Z ring. May serve as a membrane anchor for the Z ring.</text>
</comment>